<reference evidence="1 2" key="1">
    <citation type="submission" date="2018-08" db="EMBL/GenBank/DDBJ databases">
        <title>A genome reference for cultivated species of the human gut microbiota.</title>
        <authorList>
            <person name="Zou Y."/>
            <person name="Xue W."/>
            <person name="Luo G."/>
        </authorList>
    </citation>
    <scope>NUCLEOTIDE SEQUENCE [LARGE SCALE GENOMIC DNA]</scope>
    <source>
        <strain evidence="1 2">OM06-4</strain>
    </source>
</reference>
<proteinExistence type="predicted"/>
<sequence>MNYTDHSKLTNEDLVACYPRRIEMAKSYELWQFPYVKDDILYDEDDIIGITFNESLNRISIISEYPHHLEDTDYINRIISLVHDISNKFSVDKHLVNNDSTSSIEEILQIIRDNK</sequence>
<evidence type="ECO:0000313" key="1">
    <source>
        <dbReference type="EMBL" id="RGD75931.1"/>
    </source>
</evidence>
<organism evidence="1 2">
    <name type="scientific">Thomasclavelia ramosa</name>
    <dbReference type="NCBI Taxonomy" id="1547"/>
    <lineage>
        <taxon>Bacteria</taxon>
        <taxon>Bacillati</taxon>
        <taxon>Bacillota</taxon>
        <taxon>Erysipelotrichia</taxon>
        <taxon>Erysipelotrichales</taxon>
        <taxon>Coprobacillaceae</taxon>
        <taxon>Thomasclavelia</taxon>
    </lineage>
</organism>
<name>A0A3E3E2Z5_9FIRM</name>
<accession>A0A3E3E2Z5</accession>
<dbReference type="AlphaFoldDB" id="A0A3E3E2Z5"/>
<comment type="caution">
    <text evidence="1">The sequence shown here is derived from an EMBL/GenBank/DDBJ whole genome shotgun (WGS) entry which is preliminary data.</text>
</comment>
<dbReference type="RefSeq" id="WP_117582767.1">
    <property type="nucleotide sequence ID" value="NZ_QUSL01000089.1"/>
</dbReference>
<dbReference type="Proteomes" id="UP000261032">
    <property type="component" value="Unassembled WGS sequence"/>
</dbReference>
<dbReference type="EMBL" id="QUSL01000089">
    <property type="protein sequence ID" value="RGD75931.1"/>
    <property type="molecule type" value="Genomic_DNA"/>
</dbReference>
<gene>
    <name evidence="1" type="ORF">DXB93_19340</name>
</gene>
<protein>
    <submittedName>
        <fullName evidence="1">Uncharacterized protein</fullName>
    </submittedName>
</protein>
<evidence type="ECO:0000313" key="2">
    <source>
        <dbReference type="Proteomes" id="UP000261032"/>
    </source>
</evidence>